<evidence type="ECO:0000256" key="3">
    <source>
        <dbReference type="ARBA" id="ARBA00023163"/>
    </source>
</evidence>
<organism evidence="6 7">
    <name type="scientific">Spinactinospora alkalitolerans</name>
    <dbReference type="NCBI Taxonomy" id="687207"/>
    <lineage>
        <taxon>Bacteria</taxon>
        <taxon>Bacillati</taxon>
        <taxon>Actinomycetota</taxon>
        <taxon>Actinomycetes</taxon>
        <taxon>Streptosporangiales</taxon>
        <taxon>Nocardiopsidaceae</taxon>
        <taxon>Spinactinospora</taxon>
    </lineage>
</organism>
<dbReference type="PROSITE" id="PS50949">
    <property type="entry name" value="HTH_GNTR"/>
    <property type="match status" value="1"/>
</dbReference>
<evidence type="ECO:0000256" key="2">
    <source>
        <dbReference type="ARBA" id="ARBA00023125"/>
    </source>
</evidence>
<dbReference type="SMART" id="SM00345">
    <property type="entry name" value="HTH_GNTR"/>
    <property type="match status" value="1"/>
</dbReference>
<dbReference type="RefSeq" id="WP_179643739.1">
    <property type="nucleotide sequence ID" value="NZ_BAAAYY010000003.1"/>
</dbReference>
<dbReference type="CDD" id="cd07377">
    <property type="entry name" value="WHTH_GntR"/>
    <property type="match status" value="1"/>
</dbReference>
<dbReference type="SUPFAM" id="SSF46785">
    <property type="entry name" value="Winged helix' DNA-binding domain"/>
    <property type="match status" value="1"/>
</dbReference>
<accession>A0A852TV84</accession>
<keyword evidence="3" id="KW-0804">Transcription</keyword>
<feature type="compositionally biased region" description="Low complexity" evidence="4">
    <location>
        <begin position="268"/>
        <end position="279"/>
    </location>
</feature>
<protein>
    <submittedName>
        <fullName evidence="6">GntR family transcriptional repressor for pyruvate dehydrogenase complex</fullName>
    </submittedName>
</protein>
<keyword evidence="6" id="KW-0670">Pyruvate</keyword>
<dbReference type="InterPro" id="IPR036390">
    <property type="entry name" value="WH_DNA-bd_sf"/>
</dbReference>
<dbReference type="GO" id="GO:0003677">
    <property type="term" value="F:DNA binding"/>
    <property type="evidence" value="ECO:0007669"/>
    <property type="project" value="UniProtKB-KW"/>
</dbReference>
<dbReference type="PANTHER" id="PTHR43537">
    <property type="entry name" value="TRANSCRIPTIONAL REGULATOR, GNTR FAMILY"/>
    <property type="match status" value="1"/>
</dbReference>
<sequence length="279" mass="30475">MPDRSDRTPELGIRRIPRARAHEEVVRQLRDQLANGVIRPGSRLPPEREMAERFGVSRATLRQALSALNSAGLIESRVGDGTFVRRDAVGTGVTALVEAFRMVPGTLGDQLGLRRLIEPQVAREAAEHAHGMDFDYLRQSIARQESKVSTGESFVDEDSTFHLAIAQATQNPLIVKMVEGIHELLRESRERSLRAPNGPRRSFEGHRRILTAIERGDGRAAYEAMVSHIADVERLSLHQITEEPSLAILDEAPTPPGPPTPAPGGPPGTASDTPPDSGH</sequence>
<dbReference type="Gene3D" id="1.20.120.530">
    <property type="entry name" value="GntR ligand-binding domain-like"/>
    <property type="match status" value="1"/>
</dbReference>
<dbReference type="SUPFAM" id="SSF48008">
    <property type="entry name" value="GntR ligand-binding domain-like"/>
    <property type="match status" value="1"/>
</dbReference>
<name>A0A852TV84_9ACTN</name>
<dbReference type="InterPro" id="IPR036388">
    <property type="entry name" value="WH-like_DNA-bd_sf"/>
</dbReference>
<evidence type="ECO:0000313" key="6">
    <source>
        <dbReference type="EMBL" id="NYE47858.1"/>
    </source>
</evidence>
<evidence type="ECO:0000313" key="7">
    <source>
        <dbReference type="Proteomes" id="UP000589036"/>
    </source>
</evidence>
<keyword evidence="1" id="KW-0805">Transcription regulation</keyword>
<evidence type="ECO:0000256" key="4">
    <source>
        <dbReference type="SAM" id="MobiDB-lite"/>
    </source>
</evidence>
<dbReference type="GO" id="GO:0003700">
    <property type="term" value="F:DNA-binding transcription factor activity"/>
    <property type="evidence" value="ECO:0007669"/>
    <property type="project" value="InterPro"/>
</dbReference>
<dbReference type="Pfam" id="PF07729">
    <property type="entry name" value="FCD"/>
    <property type="match status" value="1"/>
</dbReference>
<keyword evidence="7" id="KW-1185">Reference proteome</keyword>
<dbReference type="PRINTS" id="PR00035">
    <property type="entry name" value="HTHGNTR"/>
</dbReference>
<feature type="region of interest" description="Disordered" evidence="4">
    <location>
        <begin position="241"/>
        <end position="279"/>
    </location>
</feature>
<dbReference type="InterPro" id="IPR008920">
    <property type="entry name" value="TF_FadR/GntR_C"/>
</dbReference>
<dbReference type="SMART" id="SM00895">
    <property type="entry name" value="FCD"/>
    <property type="match status" value="1"/>
</dbReference>
<proteinExistence type="predicted"/>
<feature type="domain" description="HTH gntR-type" evidence="5">
    <location>
        <begin position="19"/>
        <end position="87"/>
    </location>
</feature>
<keyword evidence="2" id="KW-0238">DNA-binding</keyword>
<dbReference type="InterPro" id="IPR000524">
    <property type="entry name" value="Tscrpt_reg_HTH_GntR"/>
</dbReference>
<dbReference type="AlphaFoldDB" id="A0A852TV84"/>
<dbReference type="InterPro" id="IPR011711">
    <property type="entry name" value="GntR_C"/>
</dbReference>
<feature type="compositionally biased region" description="Pro residues" evidence="4">
    <location>
        <begin position="253"/>
        <end position="266"/>
    </location>
</feature>
<dbReference type="Proteomes" id="UP000589036">
    <property type="component" value="Unassembled WGS sequence"/>
</dbReference>
<reference evidence="6 7" key="1">
    <citation type="submission" date="2020-07" db="EMBL/GenBank/DDBJ databases">
        <title>Sequencing the genomes of 1000 actinobacteria strains.</title>
        <authorList>
            <person name="Klenk H.-P."/>
        </authorList>
    </citation>
    <scope>NUCLEOTIDE SEQUENCE [LARGE SCALE GENOMIC DNA]</scope>
    <source>
        <strain evidence="6 7">CXB654</strain>
    </source>
</reference>
<dbReference type="PANTHER" id="PTHR43537:SF5">
    <property type="entry name" value="UXU OPERON TRANSCRIPTIONAL REGULATOR"/>
    <property type="match status" value="1"/>
</dbReference>
<gene>
    <name evidence="6" type="ORF">HDA32_002978</name>
</gene>
<comment type="caution">
    <text evidence="6">The sequence shown here is derived from an EMBL/GenBank/DDBJ whole genome shotgun (WGS) entry which is preliminary data.</text>
</comment>
<dbReference type="Gene3D" id="1.10.10.10">
    <property type="entry name" value="Winged helix-like DNA-binding domain superfamily/Winged helix DNA-binding domain"/>
    <property type="match status" value="1"/>
</dbReference>
<dbReference type="EMBL" id="JACCCC010000001">
    <property type="protein sequence ID" value="NYE47858.1"/>
    <property type="molecule type" value="Genomic_DNA"/>
</dbReference>
<dbReference type="Pfam" id="PF00392">
    <property type="entry name" value="GntR"/>
    <property type="match status" value="1"/>
</dbReference>
<evidence type="ECO:0000256" key="1">
    <source>
        <dbReference type="ARBA" id="ARBA00023015"/>
    </source>
</evidence>
<evidence type="ECO:0000259" key="5">
    <source>
        <dbReference type="PROSITE" id="PS50949"/>
    </source>
</evidence>